<dbReference type="OrthoDB" id="5046242at2759"/>
<dbReference type="Gene3D" id="3.90.660.10">
    <property type="match status" value="1"/>
</dbReference>
<dbReference type="GO" id="GO:0003682">
    <property type="term" value="F:chromatin binding"/>
    <property type="evidence" value="ECO:0007669"/>
    <property type="project" value="TreeGrafter"/>
</dbReference>
<proteinExistence type="predicted"/>
<accession>A0A9W9HSE4</accession>
<reference evidence="2" key="1">
    <citation type="submission" date="2022-11" db="EMBL/GenBank/DDBJ databases">
        <authorList>
            <person name="Petersen C."/>
        </authorList>
    </citation>
    <scope>NUCLEOTIDE SEQUENCE</scope>
    <source>
        <strain evidence="2">IBT 21917</strain>
    </source>
</reference>
<dbReference type="PRINTS" id="PR00419">
    <property type="entry name" value="ADXRDTASE"/>
</dbReference>
<dbReference type="InterPro" id="IPR002937">
    <property type="entry name" value="Amino_oxidase"/>
</dbReference>
<reference evidence="2" key="2">
    <citation type="journal article" date="2023" name="IMA Fungus">
        <title>Comparative genomic study of the Penicillium genus elucidates a diverse pangenome and 15 lateral gene transfer events.</title>
        <authorList>
            <person name="Petersen C."/>
            <person name="Sorensen T."/>
            <person name="Nielsen M.R."/>
            <person name="Sondergaard T.E."/>
            <person name="Sorensen J.L."/>
            <person name="Fitzpatrick D.A."/>
            <person name="Frisvad J.C."/>
            <person name="Nielsen K.L."/>
        </authorList>
    </citation>
    <scope>NUCLEOTIDE SEQUENCE</scope>
    <source>
        <strain evidence="2">IBT 21917</strain>
    </source>
</reference>
<dbReference type="InterPro" id="IPR050281">
    <property type="entry name" value="Flavin_monoamine_oxidase"/>
</dbReference>
<dbReference type="SUPFAM" id="SSF54373">
    <property type="entry name" value="FAD-linked reductases, C-terminal domain"/>
    <property type="match status" value="1"/>
</dbReference>
<organism evidence="2 3">
    <name type="scientific">Penicillium capsulatum</name>
    <dbReference type="NCBI Taxonomy" id="69766"/>
    <lineage>
        <taxon>Eukaryota</taxon>
        <taxon>Fungi</taxon>
        <taxon>Dikarya</taxon>
        <taxon>Ascomycota</taxon>
        <taxon>Pezizomycotina</taxon>
        <taxon>Eurotiomycetes</taxon>
        <taxon>Eurotiomycetidae</taxon>
        <taxon>Eurotiales</taxon>
        <taxon>Aspergillaceae</taxon>
        <taxon>Penicillium</taxon>
    </lineage>
</organism>
<evidence type="ECO:0000259" key="1">
    <source>
        <dbReference type="Pfam" id="PF01593"/>
    </source>
</evidence>
<dbReference type="InterPro" id="IPR036188">
    <property type="entry name" value="FAD/NAD-bd_sf"/>
</dbReference>
<keyword evidence="3" id="KW-1185">Reference proteome</keyword>
<dbReference type="PANTHER" id="PTHR10742:SF414">
    <property type="entry name" value="CONTAINING AMINE OXIDASE, PUTATIVE (AFU_ORTHOLOGUE AFUA_3G12150)-RELATED"/>
    <property type="match status" value="1"/>
</dbReference>
<dbReference type="Proteomes" id="UP001146351">
    <property type="component" value="Unassembled WGS sequence"/>
</dbReference>
<name>A0A9W9HSE4_9EURO</name>
<dbReference type="Pfam" id="PF01593">
    <property type="entry name" value="Amino_oxidase"/>
    <property type="match status" value="1"/>
</dbReference>
<dbReference type="PANTHER" id="PTHR10742">
    <property type="entry name" value="FLAVIN MONOAMINE OXIDASE"/>
    <property type="match status" value="1"/>
</dbReference>
<evidence type="ECO:0000313" key="2">
    <source>
        <dbReference type="EMBL" id="KAJ5155778.1"/>
    </source>
</evidence>
<dbReference type="GO" id="GO:0006338">
    <property type="term" value="P:chromatin remodeling"/>
    <property type="evidence" value="ECO:0007669"/>
    <property type="project" value="TreeGrafter"/>
</dbReference>
<sequence length="547" mass="60557">MYRSGIRYVYKVPLVFARTRYSFFRGMSTQPHVGVVGAGLSGLRCADILARNGSRVTILEARGRIGGRVHQQEVSGHLVDLGPNWIHGSGENPIVAIAEATGTIAQDPEGENIVISPHGHLIRASMTEKVADFVWMTIAEAFEFSNRHGSSIPPERSLFDFFREKVQQTQFSDAEKELCLGACKMWGAYVGDPIDRQSLKFFYLEECIDGSMISSFRLTVVMTDMDLDNYFVASTYHRILEYIGKAAQTNVDIHFHQPVVSIDAPIRDSDNPQKTHQVTIRTATGAKYNFDEVVVTCPLGWLKRNTTAFHPPLPPRLLEAITNMSYGRLEKVYIRFPRAFWHTPSTECEENTRGPVFAQFLEPSYTTHPDDIEWNQECFSLACLPAPHTQPALLFYTYGPCATHIVTAISSLVPGSPAYKETLLNIFQPFYSRLPGYNSSSVDCHPSDILATAWQADEYAGNGSYCNFQVGSTHANRDIETLRSGAGIGSERGLWFAGEHTAPFVALGTTTGAYWSGERAAGAVCERLGLGRDGIGSERDDSLPSAK</sequence>
<dbReference type="EMBL" id="JAPQKO010000006">
    <property type="protein sequence ID" value="KAJ5155778.1"/>
    <property type="molecule type" value="Genomic_DNA"/>
</dbReference>
<feature type="domain" description="Amine oxidase" evidence="1">
    <location>
        <begin position="40"/>
        <end position="524"/>
    </location>
</feature>
<comment type="caution">
    <text evidence="2">The sequence shown here is derived from an EMBL/GenBank/DDBJ whole genome shotgun (WGS) entry which is preliminary data.</text>
</comment>
<dbReference type="AlphaFoldDB" id="A0A9W9HSE4"/>
<gene>
    <name evidence="2" type="ORF">N7492_008581</name>
</gene>
<protein>
    <recommendedName>
        <fullName evidence="1">Amine oxidase domain-containing protein</fullName>
    </recommendedName>
</protein>
<dbReference type="SUPFAM" id="SSF51905">
    <property type="entry name" value="FAD/NAD(P)-binding domain"/>
    <property type="match status" value="1"/>
</dbReference>
<dbReference type="GO" id="GO:0050660">
    <property type="term" value="F:flavin adenine dinucleotide binding"/>
    <property type="evidence" value="ECO:0007669"/>
    <property type="project" value="TreeGrafter"/>
</dbReference>
<evidence type="ECO:0000313" key="3">
    <source>
        <dbReference type="Proteomes" id="UP001146351"/>
    </source>
</evidence>
<dbReference type="GO" id="GO:0016491">
    <property type="term" value="F:oxidoreductase activity"/>
    <property type="evidence" value="ECO:0007669"/>
    <property type="project" value="InterPro"/>
</dbReference>
<dbReference type="Gene3D" id="3.50.50.60">
    <property type="entry name" value="FAD/NAD(P)-binding domain"/>
    <property type="match status" value="1"/>
</dbReference>